<protein>
    <submittedName>
        <fullName evidence="1">Uncharacterized protein</fullName>
    </submittedName>
</protein>
<evidence type="ECO:0000313" key="2">
    <source>
        <dbReference type="Proteomes" id="UP000587760"/>
    </source>
</evidence>
<gene>
    <name evidence="1" type="ORF">HNR50_003218</name>
</gene>
<dbReference type="EMBL" id="JACHGJ010000006">
    <property type="protein sequence ID" value="MBB6481538.1"/>
    <property type="molecule type" value="Genomic_DNA"/>
</dbReference>
<accession>A0A841RG79</accession>
<keyword evidence="2" id="KW-1185">Reference proteome</keyword>
<evidence type="ECO:0000313" key="1">
    <source>
        <dbReference type="EMBL" id="MBB6481538.1"/>
    </source>
</evidence>
<reference evidence="1 2" key="1">
    <citation type="submission" date="2020-08" db="EMBL/GenBank/DDBJ databases">
        <title>Genomic Encyclopedia of Type Strains, Phase IV (KMG-IV): sequencing the most valuable type-strain genomes for metagenomic binning, comparative biology and taxonomic classification.</title>
        <authorList>
            <person name="Goeker M."/>
        </authorList>
    </citation>
    <scope>NUCLEOTIDE SEQUENCE [LARGE SCALE GENOMIC DNA]</scope>
    <source>
        <strain evidence="1 2">DSM 2461</strain>
    </source>
</reference>
<name>A0A841RG79_9SPIO</name>
<dbReference type="Proteomes" id="UP000587760">
    <property type="component" value="Unassembled WGS sequence"/>
</dbReference>
<proteinExistence type="predicted"/>
<dbReference type="AlphaFoldDB" id="A0A841RG79"/>
<organism evidence="1 2">
    <name type="scientific">Spirochaeta isovalerica</name>
    <dbReference type="NCBI Taxonomy" id="150"/>
    <lineage>
        <taxon>Bacteria</taxon>
        <taxon>Pseudomonadati</taxon>
        <taxon>Spirochaetota</taxon>
        <taxon>Spirochaetia</taxon>
        <taxon>Spirochaetales</taxon>
        <taxon>Spirochaetaceae</taxon>
        <taxon>Spirochaeta</taxon>
    </lineage>
</organism>
<sequence length="378" mass="44434">MAEYYDREKLYKEVWESPMIEFCKIYGVSDVALSKTCKKLKVPKPPVGYWAKKAAGKAPTKPKMYPYENAPKLLIRSTPTPNDKEPEPRLVPEAFAEAETLFQKLDTVSVCDDLENLHAYVHNTRKVFKRKIKKGWSDDYNRISVSGEDVFAVSIGADSLDRATIILQSLCSTMEELGFGIVQSKYGSSFHIMDEDITMKISESSKKQPITMKDPKKYYYKDYEYITTRVLKIEIYTGSFSMDERKSWTDGKSKIEDRLESVIHQIIRAAAWKKEYVAYHKKREEEWQRRQKEQAEKDRLARIEKQRISQLEDGYKKWRYHKELSEYVNAIKSHYSIHKGEPEGDFAKWVEWVDAYLEKSNPFKGEYPNYDVPEHSWR</sequence>
<comment type="caution">
    <text evidence="1">The sequence shown here is derived from an EMBL/GenBank/DDBJ whole genome shotgun (WGS) entry which is preliminary data.</text>
</comment>
<dbReference type="RefSeq" id="WP_184747775.1">
    <property type="nucleotide sequence ID" value="NZ_JACHGJ010000006.1"/>
</dbReference>